<dbReference type="Proteomes" id="UP000502504">
    <property type="component" value="Chromosome"/>
</dbReference>
<feature type="domain" description="2Fe-2S ferredoxin-type" evidence="10">
    <location>
        <begin position="280"/>
        <end position="370"/>
    </location>
</feature>
<keyword evidence="4" id="KW-0479">Metal-binding</keyword>
<evidence type="ECO:0000256" key="1">
    <source>
        <dbReference type="ARBA" id="ARBA00001974"/>
    </source>
</evidence>
<dbReference type="InterPro" id="IPR050415">
    <property type="entry name" value="MRET"/>
</dbReference>
<dbReference type="Proteomes" id="UP000190306">
    <property type="component" value="Chromosome"/>
</dbReference>
<feature type="region of interest" description="Disordered" evidence="9">
    <location>
        <begin position="257"/>
        <end position="280"/>
    </location>
</feature>
<dbReference type="Gene3D" id="2.40.30.10">
    <property type="entry name" value="Translation factors"/>
    <property type="match status" value="1"/>
</dbReference>
<evidence type="ECO:0000256" key="5">
    <source>
        <dbReference type="ARBA" id="ARBA00022827"/>
    </source>
</evidence>
<evidence type="ECO:0000256" key="7">
    <source>
        <dbReference type="ARBA" id="ARBA00023004"/>
    </source>
</evidence>
<dbReference type="EMBL" id="CP050692">
    <property type="protein sequence ID" value="QIT47443.1"/>
    <property type="molecule type" value="Genomic_DNA"/>
</dbReference>
<proteinExistence type="predicted"/>
<dbReference type="InterPro" id="IPR001041">
    <property type="entry name" value="2Fe-2S_ferredoxin-type"/>
</dbReference>
<dbReference type="Pfam" id="PF00970">
    <property type="entry name" value="FAD_binding_6"/>
    <property type="match status" value="1"/>
</dbReference>
<dbReference type="RefSeq" id="WP_078635726.1">
    <property type="nucleotide sequence ID" value="NZ_CM007717.1"/>
</dbReference>
<dbReference type="SUPFAM" id="SSF52343">
    <property type="entry name" value="Ferredoxin reductase-like, C-terminal NADP-linked domain"/>
    <property type="match status" value="1"/>
</dbReference>
<dbReference type="InterPro" id="IPR008333">
    <property type="entry name" value="Cbr1-like_FAD-bd_dom"/>
</dbReference>
<dbReference type="SUPFAM" id="SSF54292">
    <property type="entry name" value="2Fe-2S ferredoxin-like"/>
    <property type="match status" value="1"/>
</dbReference>
<dbReference type="InterPro" id="IPR001433">
    <property type="entry name" value="OxRdtase_FAD/NAD-bd"/>
</dbReference>
<dbReference type="GO" id="GO:0046872">
    <property type="term" value="F:metal ion binding"/>
    <property type="evidence" value="ECO:0007669"/>
    <property type="project" value="UniProtKB-KW"/>
</dbReference>
<evidence type="ECO:0000256" key="8">
    <source>
        <dbReference type="ARBA" id="ARBA00023014"/>
    </source>
</evidence>
<evidence type="ECO:0000313" key="15">
    <source>
        <dbReference type="Proteomes" id="UP000502504"/>
    </source>
</evidence>
<dbReference type="SUPFAM" id="SSF63380">
    <property type="entry name" value="Riboflavin synthase domain-like"/>
    <property type="match status" value="1"/>
</dbReference>
<dbReference type="PROSITE" id="PS51085">
    <property type="entry name" value="2FE2S_FER_2"/>
    <property type="match status" value="1"/>
</dbReference>
<evidence type="ECO:0000313" key="12">
    <source>
        <dbReference type="EMBL" id="OOQ47134.1"/>
    </source>
</evidence>
<evidence type="ECO:0000256" key="4">
    <source>
        <dbReference type="ARBA" id="ARBA00022723"/>
    </source>
</evidence>
<dbReference type="CDD" id="cd06214">
    <property type="entry name" value="PA_degradation_oxidoreductase_like"/>
    <property type="match status" value="1"/>
</dbReference>
<evidence type="ECO:0000256" key="3">
    <source>
        <dbReference type="ARBA" id="ARBA00022714"/>
    </source>
</evidence>
<gene>
    <name evidence="12" type="ORF">AFM16_30665</name>
    <name evidence="13" type="ORF">HCX60_31210</name>
</gene>
<dbReference type="CDD" id="cd00207">
    <property type="entry name" value="fer2"/>
    <property type="match status" value="1"/>
</dbReference>
<reference evidence="13 15" key="2">
    <citation type="submission" date="2020-03" db="EMBL/GenBank/DDBJ databases">
        <title>Is there a link between lipid content and antibiotic production in Streptomyces?</title>
        <authorList>
            <person name="David M."/>
            <person name="Lejeune C."/>
            <person name="Abreu S."/>
            <person name="Thibessard A."/>
            <person name="Leblond P."/>
            <person name="Chaminade P."/>
            <person name="Virolle M.-J."/>
        </authorList>
    </citation>
    <scope>NUCLEOTIDE SEQUENCE [LARGE SCALE GENOMIC DNA]</scope>
    <source>
        <strain evidence="13 15">DSM 41481</strain>
    </source>
</reference>
<dbReference type="GO" id="GO:0050660">
    <property type="term" value="F:flavin adenine dinucleotide binding"/>
    <property type="evidence" value="ECO:0007669"/>
    <property type="project" value="TreeGrafter"/>
</dbReference>
<reference evidence="12 14" key="1">
    <citation type="submission" date="2015-07" db="EMBL/GenBank/DDBJ databases">
        <title>Draft Genome Sequence of Streptomyces antibioticus, IMRU 3720 reveals insights in the evolution of actinomycin biosynthetic gene clusters in Streptomyces.</title>
        <authorList>
            <person name="Crnovcic I."/>
            <person name="Ruckert C."/>
            <person name="Kalinowksi J."/>
            <person name="Keller U."/>
        </authorList>
    </citation>
    <scope>NUCLEOTIDE SEQUENCE [LARGE SCALE GENOMIC DNA]</scope>
    <source>
        <strain evidence="12 14">DSM 41481</strain>
    </source>
</reference>
<dbReference type="Pfam" id="PF00175">
    <property type="entry name" value="NAD_binding_1"/>
    <property type="match status" value="1"/>
</dbReference>
<evidence type="ECO:0000259" key="10">
    <source>
        <dbReference type="PROSITE" id="PS51085"/>
    </source>
</evidence>
<dbReference type="InterPro" id="IPR017927">
    <property type="entry name" value="FAD-bd_FR_type"/>
</dbReference>
<evidence type="ECO:0000259" key="11">
    <source>
        <dbReference type="PROSITE" id="PS51384"/>
    </source>
</evidence>
<keyword evidence="6" id="KW-0560">Oxidoreductase</keyword>
<evidence type="ECO:0000256" key="2">
    <source>
        <dbReference type="ARBA" id="ARBA00022630"/>
    </source>
</evidence>
<dbReference type="Gene3D" id="3.10.20.30">
    <property type="match status" value="1"/>
</dbReference>
<sequence length="370" mass="38922">MNPTASRSPRRTGWYPLTVTRKEPLTEDAVAVTLDVPPDLAATFAAVPGRHVVVRHRRPGRELRRAYSVCPPPGAPDALRLVIQRATSDGFGAHARTALAVGDTLELAPPTGTFGLPPIPGAHHVLIAGGSGITPLAAMAAGALRDDPGCRVSLVHAARTAGTALLADELAELKDAFVDRFTALYVLSRERRESDLFTGRIDADRLRRLLTVLDARPGDRATTFSLCGPWGLVEIVRTALAAWGAPAGTVRRELFSADGAPGELPDDHGPAPSAPAPGSSRVRAVIGGRTTAVTMAPGDRVVLDPVLRARPEVPYACRDGVCGSCRALVVSGEVTLGRQHALDPRDLAAGYTLACRARPATPDLTLDFDA</sequence>
<evidence type="ECO:0000313" key="13">
    <source>
        <dbReference type="EMBL" id="QIT47443.1"/>
    </source>
</evidence>
<keyword evidence="2" id="KW-0285">Flavoprotein</keyword>
<evidence type="ECO:0000256" key="9">
    <source>
        <dbReference type="SAM" id="MobiDB-lite"/>
    </source>
</evidence>
<dbReference type="InterPro" id="IPR006058">
    <property type="entry name" value="2Fe2S_fd_BS"/>
</dbReference>
<dbReference type="InterPro" id="IPR017938">
    <property type="entry name" value="Riboflavin_synthase-like_b-brl"/>
</dbReference>
<accession>A0AAE6YD21</accession>
<dbReference type="Gene3D" id="3.40.50.80">
    <property type="entry name" value="Nucleotide-binding domain of ferredoxin-NADP reductase (FNR) module"/>
    <property type="match status" value="1"/>
</dbReference>
<dbReference type="PROSITE" id="PS00197">
    <property type="entry name" value="2FE2S_FER_1"/>
    <property type="match status" value="1"/>
</dbReference>
<dbReference type="PANTHER" id="PTHR47354:SF8">
    <property type="entry name" value="1,2-PHENYLACETYL-COA EPOXIDASE, SUBUNIT E"/>
    <property type="match status" value="1"/>
</dbReference>
<keyword evidence="8" id="KW-0411">Iron-sulfur</keyword>
<keyword evidence="14" id="KW-1185">Reference proteome</keyword>
<comment type="cofactor">
    <cofactor evidence="1">
        <name>FAD</name>
        <dbReference type="ChEBI" id="CHEBI:57692"/>
    </cofactor>
</comment>
<feature type="domain" description="FAD-binding FR-type" evidence="11">
    <location>
        <begin position="12"/>
        <end position="117"/>
    </location>
</feature>
<organism evidence="13 15">
    <name type="scientific">Streptomyces antibioticus</name>
    <dbReference type="NCBI Taxonomy" id="1890"/>
    <lineage>
        <taxon>Bacteria</taxon>
        <taxon>Bacillati</taxon>
        <taxon>Actinomycetota</taxon>
        <taxon>Actinomycetes</taxon>
        <taxon>Kitasatosporales</taxon>
        <taxon>Streptomycetaceae</taxon>
        <taxon>Streptomyces</taxon>
    </lineage>
</organism>
<dbReference type="AlphaFoldDB" id="A0AAE6YD21"/>
<dbReference type="PROSITE" id="PS51384">
    <property type="entry name" value="FAD_FR"/>
    <property type="match status" value="1"/>
</dbReference>
<dbReference type="Pfam" id="PF00111">
    <property type="entry name" value="Fer2"/>
    <property type="match status" value="1"/>
</dbReference>
<keyword evidence="7" id="KW-0408">Iron</keyword>
<evidence type="ECO:0000313" key="14">
    <source>
        <dbReference type="Proteomes" id="UP000190306"/>
    </source>
</evidence>
<dbReference type="GO" id="GO:0051537">
    <property type="term" value="F:2 iron, 2 sulfur cluster binding"/>
    <property type="evidence" value="ECO:0007669"/>
    <property type="project" value="UniProtKB-KW"/>
</dbReference>
<dbReference type="GO" id="GO:0016491">
    <property type="term" value="F:oxidoreductase activity"/>
    <property type="evidence" value="ECO:0007669"/>
    <property type="project" value="UniProtKB-KW"/>
</dbReference>
<evidence type="ECO:0000256" key="6">
    <source>
        <dbReference type="ARBA" id="ARBA00023002"/>
    </source>
</evidence>
<name>A0AAE6YD21_STRAT</name>
<dbReference type="PRINTS" id="PR00410">
    <property type="entry name" value="PHEHYDRXLASE"/>
</dbReference>
<keyword evidence="5" id="KW-0274">FAD</keyword>
<protein>
    <submittedName>
        <fullName evidence="13">2Fe-2S iron-sulfur cluster binding domain-containing protein</fullName>
    </submittedName>
    <submittedName>
        <fullName evidence="12">Phenylacetate-CoA oxygenase</fullName>
    </submittedName>
</protein>
<dbReference type="InterPro" id="IPR036010">
    <property type="entry name" value="2Fe-2S_ferredoxin-like_sf"/>
</dbReference>
<dbReference type="EMBL" id="LHQL01000014">
    <property type="protein sequence ID" value="OOQ47134.1"/>
    <property type="molecule type" value="Genomic_DNA"/>
</dbReference>
<keyword evidence="3" id="KW-0001">2Fe-2S</keyword>
<dbReference type="InterPro" id="IPR039261">
    <property type="entry name" value="FNR_nucleotide-bd"/>
</dbReference>
<dbReference type="InterPro" id="IPR012675">
    <property type="entry name" value="Beta-grasp_dom_sf"/>
</dbReference>
<dbReference type="PANTHER" id="PTHR47354">
    <property type="entry name" value="NADH OXIDOREDUCTASE HCR"/>
    <property type="match status" value="1"/>
</dbReference>